<organism evidence="1 2">
    <name type="scientific">Salipaludibacillus keqinensis</name>
    <dbReference type="NCBI Taxonomy" id="2045207"/>
    <lineage>
        <taxon>Bacteria</taxon>
        <taxon>Bacillati</taxon>
        <taxon>Bacillota</taxon>
        <taxon>Bacilli</taxon>
        <taxon>Bacillales</taxon>
        <taxon>Bacillaceae</taxon>
    </lineage>
</organism>
<dbReference type="AlphaFoldDB" id="A0A323TRI0"/>
<protein>
    <recommendedName>
        <fullName evidence="3">SpoVT-AbrB domain-containing protein</fullName>
    </recommendedName>
</protein>
<dbReference type="RefSeq" id="WP_110611407.1">
    <property type="nucleotide sequence ID" value="NZ_PDOD01000005.1"/>
</dbReference>
<dbReference type="EMBL" id="PDOD01000005">
    <property type="protein sequence ID" value="PYZ91965.1"/>
    <property type="molecule type" value="Genomic_DNA"/>
</dbReference>
<keyword evidence="2" id="KW-1185">Reference proteome</keyword>
<dbReference type="Proteomes" id="UP000248214">
    <property type="component" value="Unassembled WGS sequence"/>
</dbReference>
<dbReference type="SUPFAM" id="SSF89447">
    <property type="entry name" value="AbrB/MazE/MraZ-like"/>
    <property type="match status" value="1"/>
</dbReference>
<evidence type="ECO:0008006" key="3">
    <source>
        <dbReference type="Google" id="ProtNLM"/>
    </source>
</evidence>
<comment type="caution">
    <text evidence="1">The sequence shown here is derived from an EMBL/GenBank/DDBJ whole genome shotgun (WGS) entry which is preliminary data.</text>
</comment>
<evidence type="ECO:0000313" key="1">
    <source>
        <dbReference type="EMBL" id="PYZ91965.1"/>
    </source>
</evidence>
<sequence length="109" mass="12317">MKPVRHIELIDTKLSCTFKKDQTVLIPVKIRKRVFLLPGHEVSVGLSKTGDKITISPHHTLTSENRMVITKNGAIRIPAELKRFAKLEIGTPLSIFITTDFDRVILKKS</sequence>
<accession>A0A323TRI0</accession>
<proteinExistence type="predicted"/>
<evidence type="ECO:0000313" key="2">
    <source>
        <dbReference type="Proteomes" id="UP000248214"/>
    </source>
</evidence>
<dbReference type="InterPro" id="IPR037914">
    <property type="entry name" value="SpoVT-AbrB_sf"/>
</dbReference>
<dbReference type="Gene3D" id="2.10.260.10">
    <property type="match status" value="1"/>
</dbReference>
<reference evidence="1 2" key="1">
    <citation type="submission" date="2017-10" db="EMBL/GenBank/DDBJ databases">
        <title>Bacillus sp. nov., a halophilic bacterium isolated from a Keqin Lake.</title>
        <authorList>
            <person name="Wang H."/>
        </authorList>
    </citation>
    <scope>NUCLEOTIDE SEQUENCE [LARGE SCALE GENOMIC DNA]</scope>
    <source>
        <strain evidence="1 2">KQ-12</strain>
    </source>
</reference>
<gene>
    <name evidence="1" type="ORF">CR194_17350</name>
</gene>
<dbReference type="OrthoDB" id="2972907at2"/>
<name>A0A323TRI0_9BACI</name>